<dbReference type="Proteomes" id="UP001168821">
    <property type="component" value="Unassembled WGS sequence"/>
</dbReference>
<gene>
    <name evidence="2" type="ORF">Zmor_027703</name>
</gene>
<evidence type="ECO:0000256" key="1">
    <source>
        <dbReference type="SAM" id="MobiDB-lite"/>
    </source>
</evidence>
<evidence type="ECO:0000313" key="2">
    <source>
        <dbReference type="EMBL" id="KAJ3641188.1"/>
    </source>
</evidence>
<name>A0AA38HP91_9CUCU</name>
<reference evidence="2" key="1">
    <citation type="journal article" date="2023" name="G3 (Bethesda)">
        <title>Whole genome assemblies of Zophobas morio and Tenebrio molitor.</title>
        <authorList>
            <person name="Kaur S."/>
            <person name="Stinson S.A."/>
            <person name="diCenzo G.C."/>
        </authorList>
    </citation>
    <scope>NUCLEOTIDE SEQUENCE</scope>
    <source>
        <strain evidence="2">QUZm001</strain>
    </source>
</reference>
<comment type="caution">
    <text evidence="2">The sequence shown here is derived from an EMBL/GenBank/DDBJ whole genome shotgun (WGS) entry which is preliminary data.</text>
</comment>
<protein>
    <submittedName>
        <fullName evidence="2">Uncharacterized protein</fullName>
    </submittedName>
</protein>
<proteinExistence type="predicted"/>
<keyword evidence="3" id="KW-1185">Reference proteome</keyword>
<feature type="compositionally biased region" description="Low complexity" evidence="1">
    <location>
        <begin position="45"/>
        <end position="60"/>
    </location>
</feature>
<dbReference type="EMBL" id="JALNTZ010000009">
    <property type="protein sequence ID" value="KAJ3641188.1"/>
    <property type="molecule type" value="Genomic_DNA"/>
</dbReference>
<dbReference type="AlphaFoldDB" id="A0AA38HP91"/>
<feature type="region of interest" description="Disordered" evidence="1">
    <location>
        <begin position="29"/>
        <end position="60"/>
    </location>
</feature>
<organism evidence="2 3">
    <name type="scientific">Zophobas morio</name>
    <dbReference type="NCBI Taxonomy" id="2755281"/>
    <lineage>
        <taxon>Eukaryota</taxon>
        <taxon>Metazoa</taxon>
        <taxon>Ecdysozoa</taxon>
        <taxon>Arthropoda</taxon>
        <taxon>Hexapoda</taxon>
        <taxon>Insecta</taxon>
        <taxon>Pterygota</taxon>
        <taxon>Neoptera</taxon>
        <taxon>Endopterygota</taxon>
        <taxon>Coleoptera</taxon>
        <taxon>Polyphaga</taxon>
        <taxon>Cucujiformia</taxon>
        <taxon>Tenebrionidae</taxon>
        <taxon>Zophobas</taxon>
    </lineage>
</organism>
<evidence type="ECO:0000313" key="3">
    <source>
        <dbReference type="Proteomes" id="UP001168821"/>
    </source>
</evidence>
<accession>A0AA38HP91</accession>
<sequence length="89" mass="9460">MAIRLSTLDSHLPKISGHAHTFSQRLSLSPHKLSGRGSGDTCQGPARAANPAANSPSACAATGGIRKKAEFYTIMLMHNGSRLAFKVHY</sequence>